<dbReference type="InterPro" id="IPR005174">
    <property type="entry name" value="KIB1-4_b-propeller"/>
</dbReference>
<dbReference type="Pfam" id="PF08553">
    <property type="entry name" value="VID27"/>
    <property type="match status" value="1"/>
</dbReference>
<dbReference type="InterPro" id="IPR001810">
    <property type="entry name" value="F-box_dom"/>
</dbReference>
<reference evidence="6" key="1">
    <citation type="submission" date="2019-11" db="EMBL/GenBank/DDBJ databases">
        <authorList>
            <person name="Liu Y."/>
            <person name="Hou J."/>
            <person name="Li T.-Q."/>
            <person name="Guan C.-H."/>
            <person name="Wu X."/>
            <person name="Wu H.-Z."/>
            <person name="Ling F."/>
            <person name="Zhang R."/>
            <person name="Shi X.-G."/>
            <person name="Ren J.-P."/>
            <person name="Chen E.-F."/>
            <person name="Sun J.-M."/>
        </authorList>
    </citation>
    <scope>NUCLEOTIDE SEQUENCE</scope>
    <source>
        <strain evidence="6">Adult_tree_wgs_1</strain>
        <tissue evidence="6">Leaves</tissue>
    </source>
</reference>
<dbReference type="Pfam" id="PF03478">
    <property type="entry name" value="Beta-prop_KIB1-4"/>
    <property type="match status" value="1"/>
</dbReference>
<gene>
    <name evidence="6" type="ORF">RHSIM_Rhsim11G0165700</name>
</gene>
<dbReference type="Gene3D" id="2.130.10.10">
    <property type="entry name" value="YVTN repeat-like/Quinoprotein amine dehydrogenase"/>
    <property type="match status" value="1"/>
</dbReference>
<dbReference type="AlphaFoldDB" id="A0A834G6N3"/>
<evidence type="ECO:0000259" key="2">
    <source>
        <dbReference type="Pfam" id="PF00646"/>
    </source>
</evidence>
<evidence type="ECO:0000313" key="7">
    <source>
        <dbReference type="Proteomes" id="UP000626092"/>
    </source>
</evidence>
<organism evidence="6 7">
    <name type="scientific">Rhododendron simsii</name>
    <name type="common">Sims's rhododendron</name>
    <dbReference type="NCBI Taxonomy" id="118357"/>
    <lineage>
        <taxon>Eukaryota</taxon>
        <taxon>Viridiplantae</taxon>
        <taxon>Streptophyta</taxon>
        <taxon>Embryophyta</taxon>
        <taxon>Tracheophyta</taxon>
        <taxon>Spermatophyta</taxon>
        <taxon>Magnoliopsida</taxon>
        <taxon>eudicotyledons</taxon>
        <taxon>Gunneridae</taxon>
        <taxon>Pentapetalae</taxon>
        <taxon>asterids</taxon>
        <taxon>Ericales</taxon>
        <taxon>Ericaceae</taxon>
        <taxon>Ericoideae</taxon>
        <taxon>Rhodoreae</taxon>
        <taxon>Rhododendron</taxon>
    </lineage>
</organism>
<dbReference type="Pfam" id="PF00646">
    <property type="entry name" value="F-box"/>
    <property type="match status" value="1"/>
</dbReference>
<evidence type="ECO:0000259" key="4">
    <source>
        <dbReference type="Pfam" id="PF08553"/>
    </source>
</evidence>
<feature type="compositionally biased region" description="Basic and acidic residues" evidence="1">
    <location>
        <begin position="33"/>
        <end position="42"/>
    </location>
</feature>
<feature type="region of interest" description="Disordered" evidence="1">
    <location>
        <begin position="1"/>
        <end position="56"/>
    </location>
</feature>
<evidence type="ECO:0008006" key="8">
    <source>
        <dbReference type="Google" id="ProtNLM"/>
    </source>
</evidence>
<dbReference type="SUPFAM" id="SSF81383">
    <property type="entry name" value="F-box domain"/>
    <property type="match status" value="1"/>
</dbReference>
<evidence type="ECO:0000313" key="6">
    <source>
        <dbReference type="EMBL" id="KAF7127106.1"/>
    </source>
</evidence>
<keyword evidence="7" id="KW-1185">Reference proteome</keyword>
<dbReference type="FunFam" id="2.130.10.10:FF:000520">
    <property type="entry name" value="Protein CYPRO4"/>
    <property type="match status" value="1"/>
</dbReference>
<feature type="domain" description="KIB1-4 beta-propeller" evidence="3">
    <location>
        <begin position="760"/>
        <end position="995"/>
    </location>
</feature>
<accession>A0A834G6N3</accession>
<dbReference type="InterPro" id="IPR040458">
    <property type="entry name" value="Vid27"/>
</dbReference>
<feature type="compositionally biased region" description="Acidic residues" evidence="1">
    <location>
        <begin position="11"/>
        <end position="32"/>
    </location>
</feature>
<feature type="domain" description="F-box" evidence="2">
    <location>
        <begin position="695"/>
        <end position="729"/>
    </location>
</feature>
<dbReference type="PANTHER" id="PTHR31913">
    <property type="entry name" value="VACUOLAR IMPORT AND DEGRADATION PROTEIN 27"/>
    <property type="match status" value="1"/>
</dbReference>
<dbReference type="InterPro" id="IPR036047">
    <property type="entry name" value="F-box-like_dom_sf"/>
</dbReference>
<dbReference type="GO" id="GO:0005737">
    <property type="term" value="C:cytoplasm"/>
    <property type="evidence" value="ECO:0007669"/>
    <property type="project" value="TreeGrafter"/>
</dbReference>
<sequence length="1177" mass="132882">MGASQSREGLDLSDSEYSDDGEETSEEQQYDDAVDHGDDPQHHQQQRPSSSKPTTLDELDERLKALKLKYPPHHQNPNSRNAVKLYLHIGGNTPRAKWIVSDKLTHYEFLKNDDDDDNKGNDHWVLKVGSKIRARVSTDMQLKMFGDQRRVDFVSTGVWALRFFTDEEYRRFVTEFQDCLFENVYGLVASDENKLKVYGKEFMGWVKPEAADDSMWEDAEAGEWKSPPAKSSVRMGNQDDLLEEFEEASTGGGIQSLALGALDNSFLVNDMGVQVVKNFSHGIHGKGVYVKFDSGGQKGSRISSSEGRSTPKKALLMRGESNMMLMSPLKEGKPRSTGLHQLDIETGKIVTEWKFEKDGTDITMRDITNDTKGSQLDPSESTFLGLDDNKLCQWDMRDKHGMVQNIASSNSPVLNWTQGHQFSRGTNFQCFATAGDGSIVVGSVDGKIRLYSKTSMRQAKTAFPGLGSPITHVDVTYDGKWVLGTTDTYLVLICTLFTDKDGKTKTGFSGRMGNKIPAPRLLKLTPVDSHMAGTDNSILSSYLEWNLSDDPEAYFFGELRCLKNVPDGKVTENGKQERHLVATVGKFSVIWNFQQVKNSAHECYLNQQGLKSCYCYKIVLKDESIIDSRFMHDRFAVSDSPEAPLVVATPMKVTSFSMSGSKRLLDNQGGVEIAPMNEEKKKSDPEIENVEEEVWEKLPMDLQMSIIQCIPPNERDYWNLRVVCRRWKEMAPPLRWISGSEAIGYPWLVSLQKEKGVYDFYDPASDLTYHTRTESTSNLAILASYKGWLLLSEGPQSIYMLEPFTKMRIDLPKIPRQFNLVGGQYWFVVNPTSGRYRVNHIFRHSPKQLMILEFNSLMTSGGCLFVDNKSFTPSCNNLIFYGGSLFGLDQNGKFGILATVGNERRWRVLNGSQQFCFPSRVQQSFLVVLNRRIMSVFLGSSEKWVKVFNFNLLARKWEQVDSLGNHVLFVGQTSIAIEAEEERMRNKIFFPIFKEADGSIIKCCFVVDDCNNRVYSNDNAIAAIAARIYIYKQINNDLIVTCVKIGRIMVPTVLVPLSIPGLCSTEDGILSYCNLRITDHFAKSTMETSSAETPTPTMNPGGMERFPSTVQINENGKRHLVATVGRFSVIWNFQQDLKSCYCCKIILKDESSIDSRFMYNRFVASDSRMLPSSWLPP</sequence>
<dbReference type="SUPFAM" id="SSF101908">
    <property type="entry name" value="Putative isomerase YbhE"/>
    <property type="match status" value="1"/>
</dbReference>
<feature type="domain" description="Vacuolar import/degradation Vid27 C-terminal" evidence="4">
    <location>
        <begin position="300"/>
        <end position="531"/>
    </location>
</feature>
<dbReference type="InterPro" id="IPR055559">
    <property type="entry name" value="CYPRO4_DUF7135"/>
</dbReference>
<evidence type="ECO:0000259" key="3">
    <source>
        <dbReference type="Pfam" id="PF03478"/>
    </source>
</evidence>
<dbReference type="InterPro" id="IPR015943">
    <property type="entry name" value="WD40/YVTN_repeat-like_dom_sf"/>
</dbReference>
<dbReference type="OrthoDB" id="10251113at2759"/>
<dbReference type="Proteomes" id="UP000626092">
    <property type="component" value="Unassembled WGS sequence"/>
</dbReference>
<dbReference type="Pfam" id="PF23581">
    <property type="entry name" value="DUF7135"/>
    <property type="match status" value="1"/>
</dbReference>
<feature type="domain" description="DUF7135" evidence="5">
    <location>
        <begin position="45"/>
        <end position="199"/>
    </location>
</feature>
<evidence type="ECO:0000259" key="5">
    <source>
        <dbReference type="Pfam" id="PF23581"/>
    </source>
</evidence>
<proteinExistence type="predicted"/>
<dbReference type="PANTHER" id="PTHR31913:SF7">
    <property type="entry name" value="DEM PROTEIN"/>
    <property type="match status" value="1"/>
</dbReference>
<dbReference type="InterPro" id="IPR013863">
    <property type="entry name" value="VID27_C"/>
</dbReference>
<protein>
    <recommendedName>
        <fullName evidence="8">Vacuolar import/degradation Vid27 C-terminal domain-containing protein</fullName>
    </recommendedName>
</protein>
<name>A0A834G6N3_RHOSS</name>
<dbReference type="EMBL" id="WJXA01000011">
    <property type="protein sequence ID" value="KAF7127106.1"/>
    <property type="molecule type" value="Genomic_DNA"/>
</dbReference>
<dbReference type="CDD" id="cd09917">
    <property type="entry name" value="F-box_SF"/>
    <property type="match status" value="1"/>
</dbReference>
<comment type="caution">
    <text evidence="6">The sequence shown here is derived from an EMBL/GenBank/DDBJ whole genome shotgun (WGS) entry which is preliminary data.</text>
</comment>
<evidence type="ECO:0000256" key="1">
    <source>
        <dbReference type="SAM" id="MobiDB-lite"/>
    </source>
</evidence>
<dbReference type="GO" id="GO:0005634">
    <property type="term" value="C:nucleus"/>
    <property type="evidence" value="ECO:0007669"/>
    <property type="project" value="TreeGrafter"/>
</dbReference>